<feature type="transmembrane region" description="Helical" evidence="1">
    <location>
        <begin position="85"/>
        <end position="107"/>
    </location>
</feature>
<evidence type="ECO:0000313" key="2">
    <source>
        <dbReference type="EMBL" id="CUN02773.1"/>
    </source>
</evidence>
<evidence type="ECO:0000256" key="1">
    <source>
        <dbReference type="SAM" id="Phobius"/>
    </source>
</evidence>
<evidence type="ECO:0000313" key="3">
    <source>
        <dbReference type="Proteomes" id="UP000095553"/>
    </source>
</evidence>
<protein>
    <submittedName>
        <fullName evidence="2">Uncharacterized protein</fullName>
    </submittedName>
</protein>
<accession>A0A173TIW5</accession>
<keyword evidence="1" id="KW-0812">Transmembrane</keyword>
<proteinExistence type="predicted"/>
<organism evidence="2 3">
    <name type="scientific">Anaerostipes hadrus</name>
    <dbReference type="NCBI Taxonomy" id="649756"/>
    <lineage>
        <taxon>Bacteria</taxon>
        <taxon>Bacillati</taxon>
        <taxon>Bacillota</taxon>
        <taxon>Clostridia</taxon>
        <taxon>Lachnospirales</taxon>
        <taxon>Lachnospiraceae</taxon>
        <taxon>Anaerostipes</taxon>
    </lineage>
</organism>
<name>A0A173TIW5_ANAHA</name>
<reference evidence="2 3" key="1">
    <citation type="submission" date="2015-09" db="EMBL/GenBank/DDBJ databases">
        <authorList>
            <consortium name="Pathogen Informatics"/>
        </authorList>
    </citation>
    <scope>NUCLEOTIDE SEQUENCE [LARGE SCALE GENOMIC DNA]</scope>
    <source>
        <strain evidence="2 3">2789STDY5834959</strain>
    </source>
</reference>
<dbReference type="EMBL" id="CYXY01000012">
    <property type="protein sequence ID" value="CUN02773.1"/>
    <property type="molecule type" value="Genomic_DNA"/>
</dbReference>
<dbReference type="RefSeq" id="WP_055073048.1">
    <property type="nucleotide sequence ID" value="NZ_CP193929.1"/>
</dbReference>
<feature type="transmembrane region" description="Helical" evidence="1">
    <location>
        <begin position="47"/>
        <end position="65"/>
    </location>
</feature>
<sequence>MLQKNLRKVKEEIKKKLPYLITLSYGLSIRYVYADGKSDPLASLKKLGTLVVSLVVVYGIVQAALGVAEAGRGMGNHDSSQMSSGLWRMGGGILMSAVGAVLAYLGLQ</sequence>
<dbReference type="Proteomes" id="UP000095553">
    <property type="component" value="Unassembled WGS sequence"/>
</dbReference>
<gene>
    <name evidence="2" type="ORF">ERS852571_02065</name>
</gene>
<keyword evidence="1" id="KW-0472">Membrane</keyword>
<dbReference type="AlphaFoldDB" id="A0A173TIW5"/>
<keyword evidence="1" id="KW-1133">Transmembrane helix</keyword>